<evidence type="ECO:0000313" key="2">
    <source>
        <dbReference type="EMBL" id="MBK3495276.1"/>
    </source>
</evidence>
<feature type="transmembrane region" description="Helical" evidence="1">
    <location>
        <begin position="279"/>
        <end position="295"/>
    </location>
</feature>
<dbReference type="Proteomes" id="UP000618943">
    <property type="component" value="Unassembled WGS sequence"/>
</dbReference>
<organism evidence="2 3">
    <name type="scientific">Viridibacillus soli</name>
    <dbReference type="NCBI Taxonomy" id="2798301"/>
    <lineage>
        <taxon>Bacteria</taxon>
        <taxon>Bacillati</taxon>
        <taxon>Bacillota</taxon>
        <taxon>Bacilli</taxon>
        <taxon>Bacillales</taxon>
        <taxon>Caryophanaceae</taxon>
        <taxon>Viridibacillus</taxon>
    </lineage>
</organism>
<dbReference type="RefSeq" id="WP_200749023.1">
    <property type="nucleotide sequence ID" value="NZ_JAEOAH010000012.1"/>
</dbReference>
<evidence type="ECO:0000313" key="3">
    <source>
        <dbReference type="Proteomes" id="UP000618943"/>
    </source>
</evidence>
<protein>
    <recommendedName>
        <fullName evidence="4">DUF4181 domain-containing protein</fullName>
    </recommendedName>
</protein>
<keyword evidence="3" id="KW-1185">Reference proteome</keyword>
<sequence length="336" mass="39851">MSHLDEKLQRLSTMKRSQKAKMQTLEKLTEQIDSSPKQSKGKTHWQYPFVLASAFVVCIILLLTIFNGTDQTAAPRGTQPLEDFTTEIKLERIYYFDGFLSIDKESFKARSSSLYLDVSKNENPQQLETLSQNLGQLKEEHITRFESLYNFSDIILQAEGHREWRLKIYSNGNDELIFQDMLTNRYFVMEDGTNEFYDEFYAMIRDGRQSGLKFYFIPFLLVLSLFSHFLKKIMIKKCQLPEIPKLQRKTGDRIIKLFTNIICCITFSFFFVYYHPVNLLILLSIFTLVLFNELFFDWKFSKENHNILEQRKYKLFLSIQIVIYFLMNITLIVIVY</sequence>
<feature type="transmembrane region" description="Helical" evidence="1">
    <location>
        <begin position="47"/>
        <end position="66"/>
    </location>
</feature>
<proteinExistence type="predicted"/>
<feature type="transmembrane region" description="Helical" evidence="1">
    <location>
        <begin position="214"/>
        <end position="233"/>
    </location>
</feature>
<feature type="transmembrane region" description="Helical" evidence="1">
    <location>
        <begin position="315"/>
        <end position="335"/>
    </location>
</feature>
<comment type="caution">
    <text evidence="2">The sequence shown here is derived from an EMBL/GenBank/DDBJ whole genome shotgun (WGS) entry which is preliminary data.</text>
</comment>
<dbReference type="EMBL" id="JAEOAH010000012">
    <property type="protein sequence ID" value="MBK3495276.1"/>
    <property type="molecule type" value="Genomic_DNA"/>
</dbReference>
<keyword evidence="1" id="KW-0812">Transmembrane</keyword>
<keyword evidence="1" id="KW-1133">Transmembrane helix</keyword>
<keyword evidence="1" id="KW-0472">Membrane</keyword>
<evidence type="ECO:0000256" key="1">
    <source>
        <dbReference type="SAM" id="Phobius"/>
    </source>
</evidence>
<accession>A0ABS1H7I4</accession>
<name>A0ABS1H7I4_9BACL</name>
<gene>
    <name evidence="2" type="ORF">JFL43_10510</name>
</gene>
<evidence type="ECO:0008006" key="4">
    <source>
        <dbReference type="Google" id="ProtNLM"/>
    </source>
</evidence>
<feature type="transmembrane region" description="Helical" evidence="1">
    <location>
        <begin position="254"/>
        <end position="273"/>
    </location>
</feature>
<reference evidence="2 3" key="1">
    <citation type="submission" date="2020-12" db="EMBL/GenBank/DDBJ databases">
        <title>YIM B01967 draft genome.</title>
        <authorList>
            <person name="Yan X."/>
        </authorList>
    </citation>
    <scope>NUCLEOTIDE SEQUENCE [LARGE SCALE GENOMIC DNA]</scope>
    <source>
        <strain evidence="2 3">YIM B01967</strain>
    </source>
</reference>